<proteinExistence type="inferred from homology"/>
<keyword evidence="10" id="KW-1185">Reference proteome</keyword>
<comment type="caution">
    <text evidence="9">The sequence shown here is derived from an EMBL/GenBank/DDBJ whole genome shotgun (WGS) entry which is preliminary data.</text>
</comment>
<evidence type="ECO:0000259" key="8">
    <source>
        <dbReference type="Pfam" id="PF01432"/>
    </source>
</evidence>
<comment type="cofactor">
    <cofactor evidence="7">
        <name>Zn(2+)</name>
        <dbReference type="ChEBI" id="CHEBI:29105"/>
    </cofactor>
    <text evidence="7">Binds 1 zinc ion.</text>
</comment>
<dbReference type="InterPro" id="IPR024077">
    <property type="entry name" value="Neurolysin/TOP_dom2"/>
</dbReference>
<keyword evidence="6 7" id="KW-0482">Metalloprotease</keyword>
<evidence type="ECO:0000313" key="9">
    <source>
        <dbReference type="EMBL" id="KAJ8971331.1"/>
    </source>
</evidence>
<evidence type="ECO:0000313" key="10">
    <source>
        <dbReference type="Proteomes" id="UP001162164"/>
    </source>
</evidence>
<dbReference type="Proteomes" id="UP001162164">
    <property type="component" value="Unassembled WGS sequence"/>
</dbReference>
<organism evidence="9 10">
    <name type="scientific">Molorchus minor</name>
    <dbReference type="NCBI Taxonomy" id="1323400"/>
    <lineage>
        <taxon>Eukaryota</taxon>
        <taxon>Metazoa</taxon>
        <taxon>Ecdysozoa</taxon>
        <taxon>Arthropoda</taxon>
        <taxon>Hexapoda</taxon>
        <taxon>Insecta</taxon>
        <taxon>Pterygota</taxon>
        <taxon>Neoptera</taxon>
        <taxon>Endopterygota</taxon>
        <taxon>Coleoptera</taxon>
        <taxon>Polyphaga</taxon>
        <taxon>Cucujiformia</taxon>
        <taxon>Chrysomeloidea</taxon>
        <taxon>Cerambycidae</taxon>
        <taxon>Lamiinae</taxon>
        <taxon>Monochamini</taxon>
        <taxon>Molorchus</taxon>
    </lineage>
</organism>
<keyword evidence="4 7" id="KW-0378">Hydrolase</keyword>
<evidence type="ECO:0000256" key="6">
    <source>
        <dbReference type="ARBA" id="ARBA00023049"/>
    </source>
</evidence>
<accession>A0ABQ9J1U3</accession>
<dbReference type="Gene3D" id="1.10.1370.10">
    <property type="entry name" value="Neurolysin, domain 3"/>
    <property type="match status" value="2"/>
</dbReference>
<keyword evidence="2 7" id="KW-0645">Protease</keyword>
<dbReference type="PANTHER" id="PTHR11804:SF83">
    <property type="entry name" value="LD37516P"/>
    <property type="match status" value="1"/>
</dbReference>
<sequence>MALSFCGKQICLNKKFLPPKRCQHGYIVLLPEIGEDVSDKKSIIAQKNGLPEFNNVTIENCRAAIAKQTLDFEAGVKEIEDKISKRPCEDIFSEVFQPLEELGSSLDATWGLSKTLYLGNSTLMPTSSYMSIHERAKRARVSKFNNRAIYNAVQSKLQDGKIRSSEEKRILQKFAIEGKLNGLELDSKGKVLLAEYLSKLAKERTSFKQKIEVATKQFSHIIRDKTVVREFPEGLLKALSPHPNDYLNAPWKITLNPHIYMPVMEYCPDREIRWNIWQALVSRGSIQRDRELITSIHLEEIRASRQDIAKLLGYSSYAEMSMETKMAGSVSKVQTTLATLLESAKPAQEEELKSLHKFATSRGFSFEKLELWDIPYWRRKQQKSEFNYNDNTLKEYFPLSNVLKGLFNLCEKLFNITIKQRNPYVRTEEKIRNQAALIFNFEPPIENQQSLLKFKEVQSLFNKFGYAMQHLLTQTNYSEVAGLSNIEWDAVEISGHIFGHWLYNKTVIDSISCHYQSGDKLPEDQFQALLNVREHMAGSNLCRELYLSSLDLELHSSKDFWLDIVKRLWPNYRDFTLHKIDAHPCSFTQIFTEEWGAAYYSHIWAQMIAADVYSAFHEVQGDEQQTTDVGKRFRDTFLALGGSEHPNQVFREFRGRDPSPKALLRSLGLRKSSNKK</sequence>
<keyword evidence="5 7" id="KW-0862">Zinc</keyword>
<dbReference type="CDD" id="cd06456">
    <property type="entry name" value="M3A_DCP"/>
    <property type="match status" value="1"/>
</dbReference>
<protein>
    <recommendedName>
        <fullName evidence="8">Peptidase M3A/M3B catalytic domain-containing protein</fullName>
    </recommendedName>
</protein>
<dbReference type="InterPro" id="IPR045090">
    <property type="entry name" value="Pept_M3A_M3B"/>
</dbReference>
<keyword evidence="3 7" id="KW-0479">Metal-binding</keyword>
<comment type="similarity">
    <text evidence="1 7">Belongs to the peptidase M3 family.</text>
</comment>
<dbReference type="Gene3D" id="3.40.390.10">
    <property type="entry name" value="Collagenase (Catalytic Domain)"/>
    <property type="match status" value="1"/>
</dbReference>
<dbReference type="Gene3D" id="1.10.1370.40">
    <property type="match status" value="1"/>
</dbReference>
<dbReference type="InterPro" id="IPR001567">
    <property type="entry name" value="Pept_M3A_M3B_dom"/>
</dbReference>
<dbReference type="InterPro" id="IPR034005">
    <property type="entry name" value="M3A_DCP"/>
</dbReference>
<dbReference type="EMBL" id="JAPWTJ010001499">
    <property type="protein sequence ID" value="KAJ8971331.1"/>
    <property type="molecule type" value="Genomic_DNA"/>
</dbReference>
<evidence type="ECO:0000256" key="7">
    <source>
        <dbReference type="RuleBase" id="RU003435"/>
    </source>
</evidence>
<evidence type="ECO:0000256" key="5">
    <source>
        <dbReference type="ARBA" id="ARBA00022833"/>
    </source>
</evidence>
<evidence type="ECO:0000256" key="1">
    <source>
        <dbReference type="ARBA" id="ARBA00006040"/>
    </source>
</evidence>
<gene>
    <name evidence="9" type="ORF">NQ317_012298</name>
</gene>
<feature type="domain" description="Peptidase M3A/M3B catalytic" evidence="8">
    <location>
        <begin position="433"/>
        <end position="668"/>
    </location>
</feature>
<evidence type="ECO:0000256" key="2">
    <source>
        <dbReference type="ARBA" id="ARBA00022670"/>
    </source>
</evidence>
<dbReference type="PANTHER" id="PTHR11804">
    <property type="entry name" value="PROTEASE M3 THIMET OLIGOPEPTIDASE-RELATED"/>
    <property type="match status" value="1"/>
</dbReference>
<name>A0ABQ9J1U3_9CUCU</name>
<dbReference type="Pfam" id="PF01432">
    <property type="entry name" value="Peptidase_M3"/>
    <property type="match status" value="2"/>
</dbReference>
<evidence type="ECO:0000256" key="3">
    <source>
        <dbReference type="ARBA" id="ARBA00022723"/>
    </source>
</evidence>
<dbReference type="InterPro" id="IPR024079">
    <property type="entry name" value="MetalloPept_cat_dom_sf"/>
</dbReference>
<feature type="domain" description="Peptidase M3A/M3B catalytic" evidence="8">
    <location>
        <begin position="263"/>
        <end position="423"/>
    </location>
</feature>
<evidence type="ECO:0000256" key="4">
    <source>
        <dbReference type="ARBA" id="ARBA00022801"/>
    </source>
</evidence>
<reference evidence="9" key="1">
    <citation type="journal article" date="2023" name="Insect Mol. Biol.">
        <title>Genome sequencing provides insights into the evolution of gene families encoding plant cell wall-degrading enzymes in longhorned beetles.</title>
        <authorList>
            <person name="Shin N.R."/>
            <person name="Okamura Y."/>
            <person name="Kirsch R."/>
            <person name="Pauchet Y."/>
        </authorList>
    </citation>
    <scope>NUCLEOTIDE SEQUENCE</scope>
    <source>
        <strain evidence="9">MMC_N1</strain>
    </source>
</reference>
<dbReference type="SUPFAM" id="SSF55486">
    <property type="entry name" value="Metalloproteases ('zincins'), catalytic domain"/>
    <property type="match status" value="1"/>
</dbReference>